<dbReference type="SMART" id="SM00512">
    <property type="entry name" value="Skp1"/>
    <property type="match status" value="1"/>
</dbReference>
<keyword evidence="2" id="KW-0833">Ubl conjugation pathway</keyword>
<comment type="similarity">
    <text evidence="1">Belongs to the SKP1 family.</text>
</comment>
<dbReference type="GO" id="GO:0006511">
    <property type="term" value="P:ubiquitin-dependent protein catabolic process"/>
    <property type="evidence" value="ECO:0007669"/>
    <property type="project" value="InterPro"/>
</dbReference>
<dbReference type="PANTHER" id="PTHR11165">
    <property type="entry name" value="SKP1"/>
    <property type="match status" value="1"/>
</dbReference>
<proteinExistence type="inferred from homology"/>
<dbReference type="InterPro" id="IPR016073">
    <property type="entry name" value="Skp1_comp_POZ"/>
</dbReference>
<evidence type="ECO:0000313" key="4">
    <source>
        <dbReference type="EMBL" id="TKR58816.1"/>
    </source>
</evidence>
<accession>A0A4U5LS30</accession>
<gene>
    <name evidence="4" type="ORF">L596_030213</name>
</gene>
<dbReference type="Pfam" id="PF03931">
    <property type="entry name" value="Skp1_POZ"/>
    <property type="match status" value="1"/>
</dbReference>
<protein>
    <recommendedName>
        <fullName evidence="3">SKP1 component POZ domain-containing protein</fullName>
    </recommendedName>
</protein>
<dbReference type="SUPFAM" id="SSF54695">
    <property type="entry name" value="POZ domain"/>
    <property type="match status" value="1"/>
</dbReference>
<dbReference type="Proteomes" id="UP000298663">
    <property type="component" value="Unassembled WGS sequence"/>
</dbReference>
<dbReference type="STRING" id="34508.A0A4U5LS30"/>
<evidence type="ECO:0000256" key="2">
    <source>
        <dbReference type="ARBA" id="ARBA00022786"/>
    </source>
</evidence>
<dbReference type="Gene3D" id="3.30.710.10">
    <property type="entry name" value="Potassium Channel Kv1.1, Chain A"/>
    <property type="match status" value="1"/>
</dbReference>
<evidence type="ECO:0000259" key="3">
    <source>
        <dbReference type="Pfam" id="PF03931"/>
    </source>
</evidence>
<organism evidence="4 5">
    <name type="scientific">Steinernema carpocapsae</name>
    <name type="common">Entomopathogenic nematode</name>
    <dbReference type="NCBI Taxonomy" id="34508"/>
    <lineage>
        <taxon>Eukaryota</taxon>
        <taxon>Metazoa</taxon>
        <taxon>Ecdysozoa</taxon>
        <taxon>Nematoda</taxon>
        <taxon>Chromadorea</taxon>
        <taxon>Rhabditida</taxon>
        <taxon>Tylenchina</taxon>
        <taxon>Panagrolaimomorpha</taxon>
        <taxon>Strongyloidoidea</taxon>
        <taxon>Steinernematidae</taxon>
        <taxon>Steinernema</taxon>
    </lineage>
</organism>
<dbReference type="EMBL" id="AZBU02000013">
    <property type="protein sequence ID" value="TKR58816.1"/>
    <property type="molecule type" value="Genomic_DNA"/>
</dbReference>
<dbReference type="AlphaFoldDB" id="A0A4U5LS30"/>
<dbReference type="InterPro" id="IPR001232">
    <property type="entry name" value="SKP1-like"/>
</dbReference>
<reference evidence="4 5" key="2">
    <citation type="journal article" date="2019" name="G3 (Bethesda)">
        <title>Hybrid Assembly of the Genome of the Entomopathogenic Nematode Steinernema carpocapsae Identifies the X-Chromosome.</title>
        <authorList>
            <person name="Serra L."/>
            <person name="Macchietto M."/>
            <person name="Macias-Munoz A."/>
            <person name="McGill C.J."/>
            <person name="Rodriguez I.M."/>
            <person name="Rodriguez B."/>
            <person name="Murad R."/>
            <person name="Mortazavi A."/>
        </authorList>
    </citation>
    <scope>NUCLEOTIDE SEQUENCE [LARGE SCALE GENOMIC DNA]</scope>
    <source>
        <strain evidence="4 5">ALL</strain>
    </source>
</reference>
<dbReference type="InterPro" id="IPR016897">
    <property type="entry name" value="SKP1"/>
</dbReference>
<evidence type="ECO:0000256" key="1">
    <source>
        <dbReference type="ARBA" id="ARBA00009993"/>
    </source>
</evidence>
<sequence>MAPSQTIKLTSSDGQTFEFKPEYLKKANMLKQMLSDLGFAEGGTCPEEGILLSSVEGEALGTILKWLANHEAEEPTTEEDRRINRFKKTVSDEDVALFDGCVPRSKLAAVINAAYYLEMPDLTTTLVRYTTNNLEEKRAASLSEWLEVPLKSTYIKKEAEDGGEGSSAQKRERH</sequence>
<feature type="domain" description="SKP1 component POZ" evidence="3">
    <location>
        <begin position="6"/>
        <end position="71"/>
    </location>
</feature>
<comment type="caution">
    <text evidence="4">The sequence shown here is derived from an EMBL/GenBank/DDBJ whole genome shotgun (WGS) entry which is preliminary data.</text>
</comment>
<dbReference type="OrthoDB" id="5788891at2759"/>
<dbReference type="InterPro" id="IPR011333">
    <property type="entry name" value="SKP1/BTB/POZ_sf"/>
</dbReference>
<name>A0A4U5LS30_STECR</name>
<keyword evidence="5" id="KW-1185">Reference proteome</keyword>
<reference evidence="4 5" key="1">
    <citation type="journal article" date="2015" name="Genome Biol.">
        <title>Comparative genomics of Steinernema reveals deeply conserved gene regulatory networks.</title>
        <authorList>
            <person name="Dillman A.R."/>
            <person name="Macchietto M."/>
            <person name="Porter C.F."/>
            <person name="Rogers A."/>
            <person name="Williams B."/>
            <person name="Antoshechkin I."/>
            <person name="Lee M.M."/>
            <person name="Goodwin Z."/>
            <person name="Lu X."/>
            <person name="Lewis E.E."/>
            <person name="Goodrich-Blair H."/>
            <person name="Stock S.P."/>
            <person name="Adams B.J."/>
            <person name="Sternberg P.W."/>
            <person name="Mortazavi A."/>
        </authorList>
    </citation>
    <scope>NUCLEOTIDE SEQUENCE [LARGE SCALE GENOMIC DNA]</scope>
    <source>
        <strain evidence="4 5">ALL</strain>
    </source>
</reference>
<evidence type="ECO:0000313" key="5">
    <source>
        <dbReference type="Proteomes" id="UP000298663"/>
    </source>
</evidence>